<evidence type="ECO:0000256" key="4">
    <source>
        <dbReference type="ARBA" id="ARBA00023004"/>
    </source>
</evidence>
<dbReference type="EMBL" id="CP042817">
    <property type="protein sequence ID" value="QEJ97571.1"/>
    <property type="molecule type" value="Genomic_DNA"/>
</dbReference>
<evidence type="ECO:0000256" key="3">
    <source>
        <dbReference type="ARBA" id="ARBA00022723"/>
    </source>
</evidence>
<dbReference type="InterPro" id="IPR050377">
    <property type="entry name" value="Radical_SAM_PqqE_MftC-like"/>
</dbReference>
<evidence type="ECO:0000256" key="2">
    <source>
        <dbReference type="ARBA" id="ARBA00022691"/>
    </source>
</evidence>
<reference evidence="9" key="2">
    <citation type="submission" date="2015-01" db="EMBL/GenBank/DDBJ databases">
        <authorList>
            <person name="Manzoor Shahid"/>
            <person name="Zubair Saima"/>
        </authorList>
    </citation>
    <scope>NUCLEOTIDE SEQUENCE [LARGE SCALE GENOMIC DNA]</scope>
    <source>
        <strain evidence="9">V1</strain>
    </source>
</reference>
<proteinExistence type="predicted"/>
<dbReference type="InterPro" id="IPR013785">
    <property type="entry name" value="Aldolase_TIM"/>
</dbReference>
<keyword evidence="4" id="KW-0408">Iron</keyword>
<dbReference type="Proteomes" id="UP000323594">
    <property type="component" value="Chromosome"/>
</dbReference>
<evidence type="ECO:0000259" key="6">
    <source>
        <dbReference type="PROSITE" id="PS51918"/>
    </source>
</evidence>
<dbReference type="SFLD" id="SFLDG01386">
    <property type="entry name" value="main_SPASM_domain-containing"/>
    <property type="match status" value="1"/>
</dbReference>
<dbReference type="EMBL" id="CDNC01000026">
    <property type="protein sequence ID" value="CEM62402.1"/>
    <property type="molecule type" value="Genomic_DNA"/>
</dbReference>
<dbReference type="Proteomes" id="UP000042527">
    <property type="component" value="Unassembled WGS sequence"/>
</dbReference>
<organism evidence="7 9">
    <name type="scientific">Treponema phagedenis</name>
    <dbReference type="NCBI Taxonomy" id="162"/>
    <lineage>
        <taxon>Bacteria</taxon>
        <taxon>Pseudomonadati</taxon>
        <taxon>Spirochaetota</taxon>
        <taxon>Spirochaetia</taxon>
        <taxon>Spirochaetales</taxon>
        <taxon>Treponemataceae</taxon>
        <taxon>Treponema</taxon>
    </lineage>
</organism>
<evidence type="ECO:0000256" key="1">
    <source>
        <dbReference type="ARBA" id="ARBA00001966"/>
    </source>
</evidence>
<gene>
    <name evidence="8" type="ORF">FUT82_05855</name>
    <name evidence="7" type="ORF">TPHV1_320005</name>
</gene>
<sequence>MIKLNTIELEISNPCNEKCVHCYRTCSSTKKGFLSLDDVKNIFSQCKNILAEKTSVTITGGEATLNPQWKEILAFVISKGCRTSLFTNGTLLKEDDVAFLAKYSQEQLKEVQISLYALDSQVHDAVTQLKGSFEKTMNAVNLLRKNNVPVFISCPAMQINKNYFPDVMRWADSEGIASCVDIFIFGTSDYTESNLCQRLSDEDLEVFFKTSLEDNGALSYVWGSEEKCSLETIPFYGGAVQSLCFSGDGSIFPMIGWYAYLGNIKDNNIEALYLNHPLLQKIRNIYASDFPECKKCDVNNYCNFCPSPHLCANNGELFKLDKEFCNYIHKKKNFIQRRDKVLSLKQ</sequence>
<reference evidence="7" key="1">
    <citation type="submission" date="2015-01" db="EMBL/GenBank/DDBJ databases">
        <authorList>
            <person name="Xiang T."/>
            <person name="Song Y."/>
            <person name="Huang L."/>
            <person name="Wang B."/>
            <person name="Wu P."/>
        </authorList>
    </citation>
    <scope>NUCLEOTIDE SEQUENCE [LARGE SCALE GENOMIC DNA]</scope>
    <source>
        <strain evidence="7">V1</strain>
    </source>
</reference>
<dbReference type="RefSeq" id="WP_024753277.1">
    <property type="nucleotide sequence ID" value="NZ_CDNC01000026.1"/>
</dbReference>
<keyword evidence="2" id="KW-0949">S-adenosyl-L-methionine</keyword>
<feature type="domain" description="Radical SAM core" evidence="6">
    <location>
        <begin position="1"/>
        <end position="217"/>
    </location>
</feature>
<dbReference type="GO" id="GO:0051536">
    <property type="term" value="F:iron-sulfur cluster binding"/>
    <property type="evidence" value="ECO:0007669"/>
    <property type="project" value="UniProtKB-KW"/>
</dbReference>
<keyword evidence="3" id="KW-0479">Metal-binding</keyword>
<comment type="cofactor">
    <cofactor evidence="1">
        <name>[4Fe-4S] cluster</name>
        <dbReference type="ChEBI" id="CHEBI:49883"/>
    </cofactor>
</comment>
<keyword evidence="9" id="KW-1185">Reference proteome</keyword>
<dbReference type="PANTHER" id="PTHR11228">
    <property type="entry name" value="RADICAL SAM DOMAIN PROTEIN"/>
    <property type="match status" value="1"/>
</dbReference>
<dbReference type="Pfam" id="PF04055">
    <property type="entry name" value="Radical_SAM"/>
    <property type="match status" value="1"/>
</dbReference>
<dbReference type="AlphaFoldDB" id="A0A0B7GXT2"/>
<evidence type="ECO:0000256" key="5">
    <source>
        <dbReference type="ARBA" id="ARBA00023014"/>
    </source>
</evidence>
<dbReference type="InterPro" id="IPR007197">
    <property type="entry name" value="rSAM"/>
</dbReference>
<dbReference type="SUPFAM" id="SSF102114">
    <property type="entry name" value="Radical SAM enzymes"/>
    <property type="match status" value="1"/>
</dbReference>
<dbReference type="OrthoDB" id="359217at2"/>
<reference evidence="8 10" key="3">
    <citation type="submission" date="2019-08" db="EMBL/GenBank/DDBJ databases">
        <authorList>
            <person name="Kuhnert P."/>
        </authorList>
    </citation>
    <scope>NUCLEOTIDE SEQUENCE [LARGE SCALE GENOMIC DNA]</scope>
    <source>
        <strain evidence="8 10">B36.5</strain>
    </source>
</reference>
<dbReference type="SFLD" id="SFLDS00029">
    <property type="entry name" value="Radical_SAM"/>
    <property type="match status" value="1"/>
</dbReference>
<evidence type="ECO:0000313" key="9">
    <source>
        <dbReference type="Proteomes" id="UP000042527"/>
    </source>
</evidence>
<name>A0A0B7GXT2_TREPH</name>
<evidence type="ECO:0000313" key="10">
    <source>
        <dbReference type="Proteomes" id="UP000323594"/>
    </source>
</evidence>
<dbReference type="CDD" id="cd01335">
    <property type="entry name" value="Radical_SAM"/>
    <property type="match status" value="1"/>
</dbReference>
<dbReference type="PROSITE" id="PS51918">
    <property type="entry name" value="RADICAL_SAM"/>
    <property type="match status" value="1"/>
</dbReference>
<evidence type="ECO:0000313" key="8">
    <source>
        <dbReference type="EMBL" id="QEJ97571.1"/>
    </source>
</evidence>
<dbReference type="SFLD" id="SFLDG01067">
    <property type="entry name" value="SPASM/twitch_domain_containing"/>
    <property type="match status" value="1"/>
</dbReference>
<keyword evidence="5" id="KW-0411">Iron-sulfur</keyword>
<dbReference type="PANTHER" id="PTHR11228:SF7">
    <property type="entry name" value="PQQA PEPTIDE CYCLASE"/>
    <property type="match status" value="1"/>
</dbReference>
<dbReference type="GO" id="GO:0046872">
    <property type="term" value="F:metal ion binding"/>
    <property type="evidence" value="ECO:0007669"/>
    <property type="project" value="UniProtKB-KW"/>
</dbReference>
<accession>A0A0B7GXT2</accession>
<dbReference type="GO" id="GO:0003824">
    <property type="term" value="F:catalytic activity"/>
    <property type="evidence" value="ECO:0007669"/>
    <property type="project" value="InterPro"/>
</dbReference>
<dbReference type="InterPro" id="IPR058240">
    <property type="entry name" value="rSAM_sf"/>
</dbReference>
<protein>
    <submittedName>
        <fullName evidence="8">Radical SAM protein</fullName>
    </submittedName>
</protein>
<dbReference type="Gene3D" id="3.20.20.70">
    <property type="entry name" value="Aldolase class I"/>
    <property type="match status" value="1"/>
</dbReference>
<evidence type="ECO:0000313" key="7">
    <source>
        <dbReference type="EMBL" id="CEM62402.1"/>
    </source>
</evidence>